<evidence type="ECO:0000256" key="1">
    <source>
        <dbReference type="ARBA" id="ARBA00004418"/>
    </source>
</evidence>
<evidence type="ECO:0000256" key="3">
    <source>
        <dbReference type="ARBA" id="ARBA00022729"/>
    </source>
</evidence>
<organism evidence="6">
    <name type="scientific">marine sediment metagenome</name>
    <dbReference type="NCBI Taxonomy" id="412755"/>
    <lineage>
        <taxon>unclassified sequences</taxon>
        <taxon>metagenomes</taxon>
        <taxon>ecological metagenomes</taxon>
    </lineage>
</organism>
<dbReference type="SUPFAM" id="SSF53850">
    <property type="entry name" value="Periplasmic binding protein-like II"/>
    <property type="match status" value="1"/>
</dbReference>
<keyword evidence="4" id="KW-1133">Transmembrane helix</keyword>
<gene>
    <name evidence="6" type="ORF">S01H4_40624</name>
</gene>
<proteinExistence type="inferred from homology"/>
<dbReference type="InterPro" id="IPR015168">
    <property type="entry name" value="SsuA/THI5"/>
</dbReference>
<comment type="similarity">
    <text evidence="2">Belongs to the bacterial solute-binding protein SsuA/TauA family.</text>
</comment>
<evidence type="ECO:0000313" key="6">
    <source>
        <dbReference type="EMBL" id="GAG92801.1"/>
    </source>
</evidence>
<feature type="transmembrane region" description="Helical" evidence="4">
    <location>
        <begin position="12"/>
        <end position="31"/>
    </location>
</feature>
<comment type="subcellular location">
    <subcellularLocation>
        <location evidence="1">Periplasm</location>
    </subcellularLocation>
</comment>
<evidence type="ECO:0000256" key="4">
    <source>
        <dbReference type="SAM" id="Phobius"/>
    </source>
</evidence>
<keyword evidence="4" id="KW-0472">Membrane</keyword>
<comment type="caution">
    <text evidence="6">The sequence shown here is derived from an EMBL/GenBank/DDBJ whole genome shotgun (WGS) entry which is preliminary data.</text>
</comment>
<evidence type="ECO:0000256" key="2">
    <source>
        <dbReference type="ARBA" id="ARBA00010742"/>
    </source>
</evidence>
<dbReference type="AlphaFoldDB" id="X1D8N7"/>
<dbReference type="EMBL" id="BART01022147">
    <property type="protein sequence ID" value="GAG92801.1"/>
    <property type="molecule type" value="Genomic_DNA"/>
</dbReference>
<dbReference type="GO" id="GO:0042597">
    <property type="term" value="C:periplasmic space"/>
    <property type="evidence" value="ECO:0007669"/>
    <property type="project" value="UniProtKB-SubCell"/>
</dbReference>
<name>X1D8N7_9ZZZZ</name>
<keyword evidence="3" id="KW-0732">Signal</keyword>
<sequence>MAEEKKPNKTWIWILAVVLIIGSGIGSYFLLNQEKQGKYTGPVEKITVAAFEGGASAPIYIAESQGFFENNGLDVTIKGYGSGKACADALIAGEADISTSSDAVLVGNSFDNPDLEILGTVAIIKANGLIARKDRGINSPKDLVGKKVGVTIKSTGEFNLDAMLLFNGLNI</sequence>
<reference evidence="6" key="1">
    <citation type="journal article" date="2014" name="Front. Microbiol.">
        <title>High frequency of phylogenetically diverse reductive dehalogenase-homologous genes in deep subseafloor sedimentary metagenomes.</title>
        <authorList>
            <person name="Kawai M."/>
            <person name="Futagami T."/>
            <person name="Toyoda A."/>
            <person name="Takaki Y."/>
            <person name="Nishi S."/>
            <person name="Hori S."/>
            <person name="Arai W."/>
            <person name="Tsubouchi T."/>
            <person name="Morono Y."/>
            <person name="Uchiyama I."/>
            <person name="Ito T."/>
            <person name="Fujiyama A."/>
            <person name="Inagaki F."/>
            <person name="Takami H."/>
        </authorList>
    </citation>
    <scope>NUCLEOTIDE SEQUENCE</scope>
    <source>
        <strain evidence="6">Expedition CK06-06</strain>
    </source>
</reference>
<dbReference type="Pfam" id="PF09084">
    <property type="entry name" value="NMT1"/>
    <property type="match status" value="1"/>
</dbReference>
<dbReference type="PANTHER" id="PTHR30024">
    <property type="entry name" value="ALIPHATIC SULFONATES-BINDING PROTEIN-RELATED"/>
    <property type="match status" value="1"/>
</dbReference>
<dbReference type="GO" id="GO:0042918">
    <property type="term" value="P:alkanesulfonate transmembrane transport"/>
    <property type="evidence" value="ECO:0007669"/>
    <property type="project" value="TreeGrafter"/>
</dbReference>
<dbReference type="PANTHER" id="PTHR30024:SF47">
    <property type="entry name" value="TAURINE-BINDING PERIPLASMIC PROTEIN"/>
    <property type="match status" value="1"/>
</dbReference>
<evidence type="ECO:0000259" key="5">
    <source>
        <dbReference type="Pfam" id="PF09084"/>
    </source>
</evidence>
<keyword evidence="4" id="KW-0812">Transmembrane</keyword>
<feature type="domain" description="SsuA/THI5-like" evidence="5">
    <location>
        <begin position="56"/>
        <end position="169"/>
    </location>
</feature>
<protein>
    <recommendedName>
        <fullName evidence="5">SsuA/THI5-like domain-containing protein</fullName>
    </recommendedName>
</protein>
<dbReference type="Gene3D" id="3.40.190.10">
    <property type="entry name" value="Periplasmic binding protein-like II"/>
    <property type="match status" value="2"/>
</dbReference>
<accession>X1D8N7</accession>